<dbReference type="EMBL" id="BMZO01000001">
    <property type="protein sequence ID" value="GHC61859.1"/>
    <property type="molecule type" value="Genomic_DNA"/>
</dbReference>
<gene>
    <name evidence="2" type="ORF">GCM10010136_02710</name>
</gene>
<dbReference type="RefSeq" id="WP_244636561.1">
    <property type="nucleotide sequence ID" value="NZ_BMZO01000001.1"/>
</dbReference>
<feature type="region of interest" description="Disordered" evidence="1">
    <location>
        <begin position="64"/>
        <end position="83"/>
    </location>
</feature>
<dbReference type="Proteomes" id="UP000641137">
    <property type="component" value="Unassembled WGS sequence"/>
</dbReference>
<evidence type="ECO:0000256" key="1">
    <source>
        <dbReference type="SAM" id="MobiDB-lite"/>
    </source>
</evidence>
<evidence type="ECO:0000313" key="3">
    <source>
        <dbReference type="Proteomes" id="UP000641137"/>
    </source>
</evidence>
<accession>A0A8J3GG16</accession>
<comment type="caution">
    <text evidence="2">The sequence shown here is derived from an EMBL/GenBank/DDBJ whole genome shotgun (WGS) entry which is preliminary data.</text>
</comment>
<evidence type="ECO:0000313" key="2">
    <source>
        <dbReference type="EMBL" id="GHC61859.1"/>
    </source>
</evidence>
<protein>
    <recommendedName>
        <fullName evidence="4">J domain-containing protein</fullName>
    </recommendedName>
</protein>
<keyword evidence="3" id="KW-1185">Reference proteome</keyword>
<evidence type="ECO:0008006" key="4">
    <source>
        <dbReference type="Google" id="ProtNLM"/>
    </source>
</evidence>
<dbReference type="AlphaFoldDB" id="A0A8J3GG16"/>
<organism evidence="2 3">
    <name type="scientific">Limoniibacter endophyticus</name>
    <dbReference type="NCBI Taxonomy" id="1565040"/>
    <lineage>
        <taxon>Bacteria</taxon>
        <taxon>Pseudomonadati</taxon>
        <taxon>Pseudomonadota</taxon>
        <taxon>Alphaproteobacteria</taxon>
        <taxon>Hyphomicrobiales</taxon>
        <taxon>Bartonellaceae</taxon>
        <taxon>Limoniibacter</taxon>
    </lineage>
</organism>
<reference evidence="2" key="2">
    <citation type="submission" date="2020-09" db="EMBL/GenBank/DDBJ databases">
        <authorList>
            <person name="Sun Q."/>
            <person name="Kim S."/>
        </authorList>
    </citation>
    <scope>NUCLEOTIDE SEQUENCE</scope>
    <source>
        <strain evidence="2">KCTC 42097</strain>
    </source>
</reference>
<name>A0A8J3GG16_9HYPH</name>
<sequence length="152" mass="17011">MATREGDFASLLDDLFDKVQPASVTPVQASAIDALNVADELYSGRIKVSATVAENIYREAREALGEGVRPAEPDVEEAGPDDKVDQEAIAAELGLRRAFWQSKLKPDDFDRIRRNFAMQNHPDRVAPHLRQRALVRMQIANMLIDEAKRGKR</sequence>
<reference evidence="2" key="1">
    <citation type="journal article" date="2014" name="Int. J. Syst. Evol. Microbiol.">
        <title>Complete genome sequence of Corynebacterium casei LMG S-19264T (=DSM 44701T), isolated from a smear-ripened cheese.</title>
        <authorList>
            <consortium name="US DOE Joint Genome Institute (JGI-PGF)"/>
            <person name="Walter F."/>
            <person name="Albersmeier A."/>
            <person name="Kalinowski J."/>
            <person name="Ruckert C."/>
        </authorList>
    </citation>
    <scope>NUCLEOTIDE SEQUENCE</scope>
    <source>
        <strain evidence="2">KCTC 42097</strain>
    </source>
</reference>
<proteinExistence type="predicted"/>